<accession>A0A4Y9XSS4</accession>
<organism evidence="4 5">
    <name type="scientific">Dentipellis fragilis</name>
    <dbReference type="NCBI Taxonomy" id="205917"/>
    <lineage>
        <taxon>Eukaryota</taxon>
        <taxon>Fungi</taxon>
        <taxon>Dikarya</taxon>
        <taxon>Basidiomycota</taxon>
        <taxon>Agaricomycotina</taxon>
        <taxon>Agaricomycetes</taxon>
        <taxon>Russulales</taxon>
        <taxon>Hericiaceae</taxon>
        <taxon>Dentipellis</taxon>
    </lineage>
</organism>
<dbReference type="InterPro" id="IPR002347">
    <property type="entry name" value="SDR_fam"/>
</dbReference>
<gene>
    <name evidence="4" type="ORF">EVG20_g10935</name>
</gene>
<evidence type="ECO:0000256" key="2">
    <source>
        <dbReference type="ARBA" id="ARBA00023002"/>
    </source>
</evidence>
<dbReference type="PANTHER" id="PTHR44169:SF6">
    <property type="entry name" value="NADPH-DEPENDENT 1-ACYLDIHYDROXYACETONE PHOSPHATE REDUCTASE"/>
    <property type="match status" value="1"/>
</dbReference>
<name>A0A4Y9XSS4_9AGAM</name>
<dbReference type="STRING" id="205917.A0A4Y9XSS4"/>
<dbReference type="SUPFAM" id="SSF51735">
    <property type="entry name" value="NAD(P)-binding Rossmann-fold domains"/>
    <property type="match status" value="1"/>
</dbReference>
<dbReference type="EMBL" id="SEOQ01001484">
    <property type="protein sequence ID" value="TFY51579.1"/>
    <property type="molecule type" value="Genomic_DNA"/>
</dbReference>
<dbReference type="PRINTS" id="PR00080">
    <property type="entry name" value="SDRFAMILY"/>
</dbReference>
<proteinExistence type="inferred from homology"/>
<dbReference type="PANTHER" id="PTHR44169">
    <property type="entry name" value="NADPH-DEPENDENT 1-ACYLDIHYDROXYACETONE PHOSPHATE REDUCTASE"/>
    <property type="match status" value="1"/>
</dbReference>
<dbReference type="PRINTS" id="PR00081">
    <property type="entry name" value="GDHRDH"/>
</dbReference>
<dbReference type="InterPro" id="IPR036291">
    <property type="entry name" value="NAD(P)-bd_dom_sf"/>
</dbReference>
<keyword evidence="5" id="KW-1185">Reference proteome</keyword>
<sequence length="273" mass="29769">MSEKKIVLVTGCSQGGIGFALCEKLGAHGFTVYCTARSLDSMKDLDHPNFTKLTLDVTDDVQVGSVVSTIIAAEGHIDFLINNAGVLAPGSSAALHHQKSYDVSVLIKCSSAIGPVIDWTAEEMKAVFDANVFSILRLCRAVIPHMAKRKQGTIVNMGSVVGEFPTPWTGIYDASKAADNYELPPNSIYGTFFHNIRQQLEASRGPDAIPTDALAEVIISKALRHNPPAYILTGGKAGMFRVFAFLPQSWYLSIIWNMFSKPEEKSKRLDDTF</sequence>
<dbReference type="OrthoDB" id="2102561at2759"/>
<protein>
    <submittedName>
        <fullName evidence="4">Uncharacterized protein</fullName>
    </submittedName>
</protein>
<evidence type="ECO:0000313" key="5">
    <source>
        <dbReference type="Proteomes" id="UP000298327"/>
    </source>
</evidence>
<keyword evidence="2" id="KW-0560">Oxidoreductase</keyword>
<dbReference type="Proteomes" id="UP000298327">
    <property type="component" value="Unassembled WGS sequence"/>
</dbReference>
<dbReference type="AlphaFoldDB" id="A0A4Y9XSS4"/>
<comment type="caution">
    <text evidence="4">The sequence shown here is derived from an EMBL/GenBank/DDBJ whole genome shotgun (WGS) entry which is preliminary data.</text>
</comment>
<evidence type="ECO:0000313" key="4">
    <source>
        <dbReference type="EMBL" id="TFY51579.1"/>
    </source>
</evidence>
<evidence type="ECO:0000256" key="3">
    <source>
        <dbReference type="RuleBase" id="RU000363"/>
    </source>
</evidence>
<reference evidence="4 5" key="1">
    <citation type="submission" date="2019-02" db="EMBL/GenBank/DDBJ databases">
        <title>Genome sequencing of the rare red list fungi Dentipellis fragilis.</title>
        <authorList>
            <person name="Buettner E."/>
            <person name="Kellner H."/>
        </authorList>
    </citation>
    <scope>NUCLEOTIDE SEQUENCE [LARGE SCALE GENOMIC DNA]</scope>
    <source>
        <strain evidence="4 5">DSM 105465</strain>
    </source>
</reference>
<evidence type="ECO:0000256" key="1">
    <source>
        <dbReference type="ARBA" id="ARBA00006484"/>
    </source>
</evidence>
<comment type="similarity">
    <text evidence="1 3">Belongs to the short-chain dehydrogenases/reductases (SDR) family.</text>
</comment>
<dbReference type="GO" id="GO:0005783">
    <property type="term" value="C:endoplasmic reticulum"/>
    <property type="evidence" value="ECO:0007669"/>
    <property type="project" value="TreeGrafter"/>
</dbReference>
<dbReference type="Gene3D" id="3.40.50.720">
    <property type="entry name" value="NAD(P)-binding Rossmann-like Domain"/>
    <property type="match status" value="1"/>
</dbReference>
<dbReference type="GO" id="GO:0016491">
    <property type="term" value="F:oxidoreductase activity"/>
    <property type="evidence" value="ECO:0007669"/>
    <property type="project" value="UniProtKB-KW"/>
</dbReference>
<dbReference type="Pfam" id="PF00106">
    <property type="entry name" value="adh_short"/>
    <property type="match status" value="1"/>
</dbReference>